<feature type="transmembrane region" description="Helical" evidence="6">
    <location>
        <begin position="40"/>
        <end position="62"/>
    </location>
</feature>
<proteinExistence type="predicted"/>
<feature type="transmembrane region" description="Helical" evidence="6">
    <location>
        <begin position="69"/>
        <end position="86"/>
    </location>
</feature>
<dbReference type="KEGG" id="xyl:ET495_07220"/>
<sequence>MAVAVCCGILLADGGRARAVGAGLFALAVAVPVWLRRFGAVWQAAGAATTLPLAAVLVVSAALEPSSSFLGWALVAAGVALAWTLAVRSLRPPATSARPTSARPTSQRSAPRRPARTPRASTRLAVQAGVAVAVAFAAAQWVDPAHVVWPVMTALIVHSANRGRGDVLWKGVQRVAGALAGTAVATLLGTTAGDRTALALLFAILALAAALRPHGHVFWAFGVTAALSLFYGFLGQAGPHLLQQRLLGVVLGGVVAVACAWIVLPVRTCDVTRSRVARLAAAAREVLAAAARGRRRRSPRSGSRQPTASWNCSTAPCGRPASSASAAPGGSPPWSTTPTPSHATCSPCRSGPARPRCGVAVRPWTPRPARWADVSPARRSSRRRRAGTPARAAPRRCGAPPRGRSGSPG</sequence>
<evidence type="ECO:0000256" key="6">
    <source>
        <dbReference type="SAM" id="Phobius"/>
    </source>
</evidence>
<feature type="compositionally biased region" description="Low complexity" evidence="5">
    <location>
        <begin position="315"/>
        <end position="341"/>
    </location>
</feature>
<feature type="domain" description="Integral membrane bound transporter" evidence="7">
    <location>
        <begin position="134"/>
        <end position="258"/>
    </location>
</feature>
<keyword evidence="3 6" id="KW-1133">Transmembrane helix</keyword>
<dbReference type="AlphaFoldDB" id="A0A4P6ENY9"/>
<keyword evidence="9" id="KW-1185">Reference proteome</keyword>
<evidence type="ECO:0000256" key="3">
    <source>
        <dbReference type="ARBA" id="ARBA00022989"/>
    </source>
</evidence>
<feature type="transmembrane region" description="Helical" evidence="6">
    <location>
        <begin position="196"/>
        <end position="211"/>
    </location>
</feature>
<evidence type="ECO:0000256" key="5">
    <source>
        <dbReference type="SAM" id="MobiDB-lite"/>
    </source>
</evidence>
<name>A0A4P6ENY9_9MICO</name>
<dbReference type="InterPro" id="IPR049453">
    <property type="entry name" value="Memb_transporter_dom"/>
</dbReference>
<gene>
    <name evidence="8" type="ORF">ET495_07220</name>
</gene>
<dbReference type="Pfam" id="PF13515">
    <property type="entry name" value="FUSC_2"/>
    <property type="match status" value="1"/>
</dbReference>
<keyword evidence="4 6" id="KW-0472">Membrane</keyword>
<keyword evidence="2 6" id="KW-0812">Transmembrane</keyword>
<evidence type="ECO:0000259" key="7">
    <source>
        <dbReference type="Pfam" id="PF13515"/>
    </source>
</evidence>
<evidence type="ECO:0000256" key="4">
    <source>
        <dbReference type="ARBA" id="ARBA00023136"/>
    </source>
</evidence>
<dbReference type="Proteomes" id="UP000291758">
    <property type="component" value="Chromosome"/>
</dbReference>
<dbReference type="GO" id="GO:0016020">
    <property type="term" value="C:membrane"/>
    <property type="evidence" value="ECO:0007669"/>
    <property type="project" value="UniProtKB-SubCell"/>
</dbReference>
<feature type="transmembrane region" description="Helical" evidence="6">
    <location>
        <begin position="217"/>
        <end position="234"/>
    </location>
</feature>
<comment type="subcellular location">
    <subcellularLocation>
        <location evidence="1">Membrane</location>
        <topology evidence="1">Multi-pass membrane protein</topology>
    </subcellularLocation>
</comment>
<feature type="compositionally biased region" description="Low complexity" evidence="5">
    <location>
        <begin position="387"/>
        <end position="409"/>
    </location>
</feature>
<dbReference type="EMBL" id="CP035495">
    <property type="protein sequence ID" value="QAY63069.1"/>
    <property type="molecule type" value="Genomic_DNA"/>
</dbReference>
<feature type="region of interest" description="Disordered" evidence="5">
    <location>
        <begin position="94"/>
        <end position="122"/>
    </location>
</feature>
<protein>
    <recommendedName>
        <fullName evidence="7">Integral membrane bound transporter domain-containing protein</fullName>
    </recommendedName>
</protein>
<reference evidence="8 9" key="1">
    <citation type="submission" date="2019-01" db="EMBL/GenBank/DDBJ databases">
        <title>Genome sequencing of strain 2JSPR-7.</title>
        <authorList>
            <person name="Heo J."/>
            <person name="Kim S.-J."/>
            <person name="Kim J.-S."/>
            <person name="Hong S.-B."/>
            <person name="Kwon S.-W."/>
        </authorList>
    </citation>
    <scope>NUCLEOTIDE SEQUENCE [LARGE SCALE GENOMIC DNA]</scope>
    <source>
        <strain evidence="8 9">2JSPR-7</strain>
    </source>
</reference>
<feature type="transmembrane region" description="Helical" evidence="6">
    <location>
        <begin position="246"/>
        <end position="264"/>
    </location>
</feature>
<dbReference type="OrthoDB" id="4981004at2"/>
<evidence type="ECO:0000256" key="2">
    <source>
        <dbReference type="ARBA" id="ARBA00022692"/>
    </source>
</evidence>
<accession>A0A4P6ENY9</accession>
<organism evidence="8 9">
    <name type="scientific">Xylanimonas allomyrinae</name>
    <dbReference type="NCBI Taxonomy" id="2509459"/>
    <lineage>
        <taxon>Bacteria</taxon>
        <taxon>Bacillati</taxon>
        <taxon>Actinomycetota</taxon>
        <taxon>Actinomycetes</taxon>
        <taxon>Micrococcales</taxon>
        <taxon>Promicromonosporaceae</taxon>
        <taxon>Xylanimonas</taxon>
    </lineage>
</organism>
<feature type="region of interest" description="Disordered" evidence="5">
    <location>
        <begin position="291"/>
        <end position="409"/>
    </location>
</feature>
<evidence type="ECO:0000313" key="8">
    <source>
        <dbReference type="EMBL" id="QAY63069.1"/>
    </source>
</evidence>
<evidence type="ECO:0000256" key="1">
    <source>
        <dbReference type="ARBA" id="ARBA00004141"/>
    </source>
</evidence>
<evidence type="ECO:0000313" key="9">
    <source>
        <dbReference type="Proteomes" id="UP000291758"/>
    </source>
</evidence>
<feature type="compositionally biased region" description="Polar residues" evidence="5">
    <location>
        <begin position="305"/>
        <end position="314"/>
    </location>
</feature>